<gene>
    <name evidence="18" type="primary">arcB_2</name>
    <name evidence="18" type="ORF">NCTC13335_01339</name>
</gene>
<evidence type="ECO:0000259" key="15">
    <source>
        <dbReference type="PROSITE" id="PS50109"/>
    </source>
</evidence>
<dbReference type="CDD" id="cd00088">
    <property type="entry name" value="HPT"/>
    <property type="match status" value="1"/>
</dbReference>
<evidence type="ECO:0000313" key="18">
    <source>
        <dbReference type="EMBL" id="STO93465.1"/>
    </source>
</evidence>
<dbReference type="InterPro" id="IPR036890">
    <property type="entry name" value="HATPase_C_sf"/>
</dbReference>
<dbReference type="SMART" id="SM00073">
    <property type="entry name" value="HPT"/>
    <property type="match status" value="1"/>
</dbReference>
<dbReference type="Gene3D" id="1.20.120.160">
    <property type="entry name" value="HPT domain"/>
    <property type="match status" value="1"/>
</dbReference>
<dbReference type="Gene3D" id="1.10.287.130">
    <property type="match status" value="1"/>
</dbReference>
<organism evidence="18 19">
    <name type="scientific">Haemophilus pittmaniae</name>
    <dbReference type="NCBI Taxonomy" id="249188"/>
    <lineage>
        <taxon>Bacteria</taxon>
        <taxon>Pseudomonadati</taxon>
        <taxon>Pseudomonadota</taxon>
        <taxon>Gammaproteobacteria</taxon>
        <taxon>Pasteurellales</taxon>
        <taxon>Pasteurellaceae</taxon>
        <taxon>Haemophilus</taxon>
    </lineage>
</organism>
<feature type="domain" description="Response regulatory" evidence="16">
    <location>
        <begin position="360"/>
        <end position="479"/>
    </location>
</feature>
<keyword evidence="19" id="KW-1185">Reference proteome</keyword>
<dbReference type="EC" id="2.7.13.3" evidence="11"/>
<feature type="domain" description="HPt" evidence="17">
    <location>
        <begin position="507"/>
        <end position="608"/>
    </location>
</feature>
<dbReference type="InterPro" id="IPR005467">
    <property type="entry name" value="His_kinase_dom"/>
</dbReference>
<evidence type="ECO:0000256" key="12">
    <source>
        <dbReference type="PROSITE-ProRule" id="PRU00110"/>
    </source>
</evidence>
<dbReference type="InterPro" id="IPR014409">
    <property type="entry name" value="Sig_transdc_His_kin_hyb_ArcB"/>
</dbReference>
<dbReference type="InterPro" id="IPR003594">
    <property type="entry name" value="HATPase_dom"/>
</dbReference>
<evidence type="ECO:0000256" key="4">
    <source>
        <dbReference type="ARBA" id="ARBA00022553"/>
    </source>
</evidence>
<evidence type="ECO:0000256" key="7">
    <source>
        <dbReference type="ARBA" id="ARBA00022840"/>
    </source>
</evidence>
<comment type="subcellular location">
    <subcellularLocation>
        <location evidence="11">Cell inner membrane</location>
        <topology evidence="11">Multi-pass membrane protein</topology>
    </subcellularLocation>
    <subcellularLocation>
        <location evidence="2">Cell membrane</location>
        <topology evidence="2">Multi-pass membrane protein</topology>
    </subcellularLocation>
</comment>
<keyword evidence="7 11" id="KW-0067">ATP-binding</keyword>
<proteinExistence type="predicted"/>
<feature type="domain" description="Histidine kinase" evidence="15">
    <location>
        <begin position="128"/>
        <end position="344"/>
    </location>
</feature>
<dbReference type="PROSITE" id="PS50109">
    <property type="entry name" value="HIS_KIN"/>
    <property type="match status" value="1"/>
</dbReference>
<keyword evidence="11 18" id="KW-0808">Transferase</keyword>
<dbReference type="InterPro" id="IPR008207">
    <property type="entry name" value="Sig_transdc_His_kin_Hpt_dom"/>
</dbReference>
<keyword evidence="8 14" id="KW-1133">Transmembrane helix</keyword>
<dbReference type="FunFam" id="3.30.565.10:FF:000010">
    <property type="entry name" value="Sensor histidine kinase RcsC"/>
    <property type="match status" value="1"/>
</dbReference>
<dbReference type="Gene3D" id="1.10.287.970">
    <property type="entry name" value="His Kinase A (phosphoacceptor) domain"/>
    <property type="match status" value="1"/>
</dbReference>
<dbReference type="InterPro" id="IPR011006">
    <property type="entry name" value="CheY-like_superfamily"/>
</dbReference>
<dbReference type="CDD" id="cd00082">
    <property type="entry name" value="HisKA"/>
    <property type="match status" value="1"/>
</dbReference>
<dbReference type="AlphaFoldDB" id="A0A377IZ11"/>
<keyword evidence="11" id="KW-0804">Transcription</keyword>
<name>A0A377IZ11_9PAST</name>
<protein>
    <recommendedName>
        <fullName evidence="11">Aerobic respiration control sensor protein</fullName>
        <ecNumber evidence="11">2.7.13.3</ecNumber>
    </recommendedName>
</protein>
<evidence type="ECO:0000256" key="2">
    <source>
        <dbReference type="ARBA" id="ARBA00004651"/>
    </source>
</evidence>
<dbReference type="SUPFAM" id="SSF55874">
    <property type="entry name" value="ATPase domain of HSP90 chaperone/DNA topoisomerase II/histidine kinase"/>
    <property type="match status" value="1"/>
</dbReference>
<keyword evidence="4 13" id="KW-0597">Phosphoprotein</keyword>
<dbReference type="InterPro" id="IPR036641">
    <property type="entry name" value="HPT_dom_sf"/>
</dbReference>
<keyword evidence="5 14" id="KW-0812">Transmembrane</keyword>
<evidence type="ECO:0000256" key="3">
    <source>
        <dbReference type="ARBA" id="ARBA00022475"/>
    </source>
</evidence>
<dbReference type="PANTHER" id="PTHR45339:SF1">
    <property type="entry name" value="HYBRID SIGNAL TRANSDUCTION HISTIDINE KINASE J"/>
    <property type="match status" value="1"/>
</dbReference>
<evidence type="ECO:0000256" key="9">
    <source>
        <dbReference type="ARBA" id="ARBA00023012"/>
    </source>
</evidence>
<keyword evidence="11" id="KW-0997">Cell inner membrane</keyword>
<keyword evidence="9 11" id="KW-0902">Two-component regulatory system</keyword>
<dbReference type="InterPro" id="IPR004358">
    <property type="entry name" value="Sig_transdc_His_kin-like_C"/>
</dbReference>
<keyword evidence="6 11" id="KW-0547">Nucleotide-binding</keyword>
<dbReference type="Gene3D" id="3.40.50.2300">
    <property type="match status" value="1"/>
</dbReference>
<feature type="modified residue" description="Phosphohistidine" evidence="12">
    <location>
        <position position="551"/>
    </location>
</feature>
<dbReference type="RefSeq" id="WP_115003187.1">
    <property type="nucleotide sequence ID" value="NZ_JAHAHE010000002.1"/>
</dbReference>
<evidence type="ECO:0000259" key="17">
    <source>
        <dbReference type="PROSITE" id="PS50894"/>
    </source>
</evidence>
<dbReference type="Gene3D" id="3.30.565.10">
    <property type="entry name" value="Histidine kinase-like ATPase, C-terminal domain"/>
    <property type="match status" value="1"/>
</dbReference>
<dbReference type="Pfam" id="PF01627">
    <property type="entry name" value="Hpt"/>
    <property type="match status" value="1"/>
</dbReference>
<evidence type="ECO:0000256" key="13">
    <source>
        <dbReference type="PROSITE-ProRule" id="PRU00169"/>
    </source>
</evidence>
<dbReference type="PROSITE" id="PS50110">
    <property type="entry name" value="RESPONSE_REGULATORY"/>
    <property type="match status" value="1"/>
</dbReference>
<dbReference type="PIRSF" id="PIRSF003182">
    <property type="entry name" value="ArcB"/>
    <property type="match status" value="1"/>
</dbReference>
<dbReference type="Pfam" id="PF18415">
    <property type="entry name" value="HKR_ArcB_TM"/>
    <property type="match status" value="1"/>
</dbReference>
<dbReference type="InterPro" id="IPR027460">
    <property type="entry name" value="ArcB_TM_sf"/>
</dbReference>
<feature type="transmembrane region" description="Helical" evidence="14">
    <location>
        <begin position="21"/>
        <end position="46"/>
    </location>
</feature>
<keyword evidence="3 11" id="KW-1003">Cell membrane</keyword>
<evidence type="ECO:0000256" key="11">
    <source>
        <dbReference type="PIRNR" id="PIRNR003182"/>
    </source>
</evidence>
<dbReference type="OrthoDB" id="9770795at2"/>
<dbReference type="SMART" id="SM00448">
    <property type="entry name" value="REC"/>
    <property type="match status" value="1"/>
</dbReference>
<dbReference type="InterPro" id="IPR001789">
    <property type="entry name" value="Sig_transdc_resp-reg_receiver"/>
</dbReference>
<evidence type="ECO:0000256" key="6">
    <source>
        <dbReference type="ARBA" id="ARBA00022741"/>
    </source>
</evidence>
<evidence type="ECO:0000256" key="10">
    <source>
        <dbReference type="ARBA" id="ARBA00023136"/>
    </source>
</evidence>
<dbReference type="InterPro" id="IPR040642">
    <property type="entry name" value="HKR_ArcB_TM"/>
</dbReference>
<dbReference type="GO" id="GO:0005524">
    <property type="term" value="F:ATP binding"/>
    <property type="evidence" value="ECO:0007669"/>
    <property type="project" value="UniProtKB-UniRule"/>
</dbReference>
<dbReference type="GO" id="GO:0000155">
    <property type="term" value="F:phosphorelay sensor kinase activity"/>
    <property type="evidence" value="ECO:0007669"/>
    <property type="project" value="UniProtKB-UniRule"/>
</dbReference>
<evidence type="ECO:0000256" key="5">
    <source>
        <dbReference type="ARBA" id="ARBA00022692"/>
    </source>
</evidence>
<dbReference type="Pfam" id="PF00072">
    <property type="entry name" value="Response_reg"/>
    <property type="match status" value="1"/>
</dbReference>
<dbReference type="CDD" id="cd16922">
    <property type="entry name" value="HATPase_EvgS-ArcB-TorS-like"/>
    <property type="match status" value="1"/>
</dbReference>
<evidence type="ECO:0000256" key="14">
    <source>
        <dbReference type="SAM" id="Phobius"/>
    </source>
</evidence>
<dbReference type="InterPro" id="IPR036097">
    <property type="entry name" value="HisK_dim/P_sf"/>
</dbReference>
<dbReference type="SUPFAM" id="SSF47226">
    <property type="entry name" value="Histidine-containing phosphotransfer domain, HPT domain"/>
    <property type="match status" value="1"/>
</dbReference>
<dbReference type="SUPFAM" id="SSF47384">
    <property type="entry name" value="Homodimeric domain of signal transducing histidine kinase"/>
    <property type="match status" value="1"/>
</dbReference>
<evidence type="ECO:0000313" key="19">
    <source>
        <dbReference type="Proteomes" id="UP000255264"/>
    </source>
</evidence>
<sequence length="608" mass="69179">MKNLKYFAQRYIDWVIRLGRVRFSLLGIVIVAVLALSVQILLSLAISNTVHWQDILRSIVFGLFTAPFVIYFFTLLVERLERSRQALSNSVVSLRKEVADRICAEQKLSEALARLAKNNRDKTTLMATISHELRTPLNGIIGLSRILLDEPLTPQQRDYLQTINVSASSLGYIFSDIIDLDKIDSKRIELHPQPTDFPALLNDVYHIAHLMARQKGLAFHLHCPENLPQWLMLDRTRVCQVLWNLISNAVKFTEQGEITLTLEKQGENAYVFQLADTGSGIADEELKDIFTMYYQSQDSQHRAAGSGIGLAISKNLAKLMQGDLTVKSHLGEGSTFSFSFLAESTTAPQQAEAQTISGLRVLLVEDVELNVIVAQKTLEKLGQQVEIARNGAEAIRLFEQKSYDLILLDIKLPDMSGFEIAQYLRERYEMGVYDYLPPLIAFTANVMQSERDYQTQGMDAVLRKPLDVAELKQCFSRFFDDVEFSSVESDANVVSHELNRQLIDLLGKTQMEQNLRLFQQQMPLYLEELQQAYRDYLQTGHNAQEVADIAHKIKGACASMGCLLLQQTAQQLQQIDESWVLMLEDRIHRLQAQYPLQIQQLQDYLRTS</sequence>
<dbReference type="GO" id="GO:0005886">
    <property type="term" value="C:plasma membrane"/>
    <property type="evidence" value="ECO:0007669"/>
    <property type="project" value="UniProtKB-SubCell"/>
</dbReference>
<keyword evidence="11 18" id="KW-0418">Kinase</keyword>
<accession>A0A377IZ11</accession>
<evidence type="ECO:0000259" key="16">
    <source>
        <dbReference type="PROSITE" id="PS50110"/>
    </source>
</evidence>
<evidence type="ECO:0000256" key="8">
    <source>
        <dbReference type="ARBA" id="ARBA00022989"/>
    </source>
</evidence>
<dbReference type="CDD" id="cd17546">
    <property type="entry name" value="REC_hyHK_CKI1_RcsC-like"/>
    <property type="match status" value="1"/>
</dbReference>
<dbReference type="Pfam" id="PF00512">
    <property type="entry name" value="HisKA"/>
    <property type="match status" value="1"/>
</dbReference>
<comment type="catalytic activity">
    <reaction evidence="1 11">
        <text>ATP + protein L-histidine = ADP + protein N-phospho-L-histidine.</text>
        <dbReference type="EC" id="2.7.13.3"/>
    </reaction>
</comment>
<dbReference type="PANTHER" id="PTHR45339">
    <property type="entry name" value="HYBRID SIGNAL TRANSDUCTION HISTIDINE KINASE J"/>
    <property type="match status" value="1"/>
</dbReference>
<dbReference type="EMBL" id="UGHS01000004">
    <property type="protein sequence ID" value="STO93465.1"/>
    <property type="molecule type" value="Genomic_DNA"/>
</dbReference>
<feature type="transmembrane region" description="Helical" evidence="14">
    <location>
        <begin position="58"/>
        <end position="77"/>
    </location>
</feature>
<dbReference type="InterPro" id="IPR003661">
    <property type="entry name" value="HisK_dim/P_dom"/>
</dbReference>
<dbReference type="SUPFAM" id="SSF52172">
    <property type="entry name" value="CheY-like"/>
    <property type="match status" value="1"/>
</dbReference>
<dbReference type="Pfam" id="PF02518">
    <property type="entry name" value="HATPase_c"/>
    <property type="match status" value="1"/>
</dbReference>
<reference evidence="18 19" key="1">
    <citation type="submission" date="2018-06" db="EMBL/GenBank/DDBJ databases">
        <authorList>
            <consortium name="Pathogen Informatics"/>
            <person name="Doyle S."/>
        </authorList>
    </citation>
    <scope>NUCLEOTIDE SEQUENCE [LARGE SCALE GENOMIC DNA]</scope>
    <source>
        <strain evidence="18 19">NCTC13335</strain>
    </source>
</reference>
<keyword evidence="10 11" id="KW-0472">Membrane</keyword>
<keyword evidence="11" id="KW-0805">Transcription regulation</keyword>
<dbReference type="SMART" id="SM00388">
    <property type="entry name" value="HisKA"/>
    <property type="match status" value="1"/>
</dbReference>
<dbReference type="PROSITE" id="PS50894">
    <property type="entry name" value="HPT"/>
    <property type="match status" value="1"/>
</dbReference>
<feature type="modified residue" description="4-aspartylphosphate" evidence="13">
    <location>
        <position position="409"/>
    </location>
</feature>
<dbReference type="SMART" id="SM00387">
    <property type="entry name" value="HATPase_c"/>
    <property type="match status" value="1"/>
</dbReference>
<dbReference type="PRINTS" id="PR00344">
    <property type="entry name" value="BCTRLSENSOR"/>
</dbReference>
<dbReference type="Proteomes" id="UP000255264">
    <property type="component" value="Unassembled WGS sequence"/>
</dbReference>
<evidence type="ECO:0000256" key="1">
    <source>
        <dbReference type="ARBA" id="ARBA00000085"/>
    </source>
</evidence>